<dbReference type="Gene3D" id="3.40.50.300">
    <property type="entry name" value="P-loop containing nucleotide triphosphate hydrolases"/>
    <property type="match status" value="1"/>
</dbReference>
<evidence type="ECO:0000256" key="5">
    <source>
        <dbReference type="ARBA" id="ARBA00023134"/>
    </source>
</evidence>
<keyword evidence="7 10" id="KW-0675">Receptor</keyword>
<dbReference type="GO" id="GO:0005525">
    <property type="term" value="F:GTP binding"/>
    <property type="evidence" value="ECO:0007669"/>
    <property type="project" value="UniProtKB-KW"/>
</dbReference>
<dbReference type="InterPro" id="IPR027417">
    <property type="entry name" value="P-loop_NTPase"/>
</dbReference>
<dbReference type="InterPro" id="IPR042101">
    <property type="entry name" value="SRP54_N_sf"/>
</dbReference>
<name>W7TX78_9STRA</name>
<protein>
    <submittedName>
        <fullName evidence="10">Signal recognition particle receptor</fullName>
    </submittedName>
</protein>
<feature type="compositionally biased region" description="Basic and acidic residues" evidence="8">
    <location>
        <begin position="159"/>
        <end position="170"/>
    </location>
</feature>
<dbReference type="PANTHER" id="PTHR43134">
    <property type="entry name" value="SIGNAL RECOGNITION PARTICLE RECEPTOR SUBUNIT ALPHA"/>
    <property type="match status" value="1"/>
</dbReference>
<keyword evidence="6" id="KW-0472">Membrane</keyword>
<dbReference type="InterPro" id="IPR000897">
    <property type="entry name" value="SRP54_GTPase_dom"/>
</dbReference>
<comment type="subcellular location">
    <subcellularLocation>
        <location evidence="1">Endoplasmic reticulum membrane</location>
        <topology evidence="1">Peripheral membrane protein</topology>
        <orientation evidence="1">Cytoplasmic side</orientation>
    </subcellularLocation>
</comment>
<dbReference type="GO" id="GO:0003924">
    <property type="term" value="F:GTPase activity"/>
    <property type="evidence" value="ECO:0007669"/>
    <property type="project" value="InterPro"/>
</dbReference>
<evidence type="ECO:0000256" key="4">
    <source>
        <dbReference type="ARBA" id="ARBA00022824"/>
    </source>
</evidence>
<dbReference type="Gene3D" id="1.20.120.140">
    <property type="entry name" value="Signal recognition particle SRP54, nucleotide-binding domain"/>
    <property type="match status" value="1"/>
</dbReference>
<sequence>MLDQAWVFKKNGVVLWSRCVVPIKGPQEGFLGSSIVHHLIRTVLLEERAGAAQATLDKHVCKWSLSNDQPGVVFVLVYNKNVFQNLTYVDEFLRRLKEDFLATFSPATLVAALSRVNYDERFTNLLGAAEARARALRRGGNGSRKPPAMPSVGVGHAIRRGEEAEGKGEDTDGGSSTEEDEEIGGDEGRRDDDTETERTGTEEEEERVAAARRRLAARRAGAGRRKKKLAVGRATGAGVGGSGGVQEGGGAEEGAGHVRKEGGKKPTTWHDGSGRMSKSAMEALDRSKRVESLDGLAEDHQNEAAFQETRATYMPAAGETPEWEKEEVALDFLDGKETSTSSSATTSSSFFSKLFARVTGNAVLSAAEVDPIMEEMRMLLIGKNVASEIAQDICESVRTSLVGQKLPSLTSVKTVVREALERAIVRVLTPRKSTDLLRQVMAAKAEGRPYSVVFVGINGVGKSTSLSKVCYYLKQHGLRVLIAACDTFRSGAVEQLKVHARCLEVDLYDKGYHKDPAAVAKAAIKEATDKGHDVVLVDTAGRMQNKEPLMRALAKLVSDNQPDLVVFVGEALVGNDGIDQLTVFNQALANYSPPGKTHQIDGIILTKFDTVDEKVGAALSMCYKTGQPILFVGTGQKYTHLKKLNVNLILNCLFG</sequence>
<dbReference type="GO" id="GO:0005047">
    <property type="term" value="F:signal recognition particle binding"/>
    <property type="evidence" value="ECO:0007669"/>
    <property type="project" value="InterPro"/>
</dbReference>
<dbReference type="SMART" id="SM00382">
    <property type="entry name" value="AAA"/>
    <property type="match status" value="1"/>
</dbReference>
<reference evidence="10 11" key="1">
    <citation type="journal article" date="2014" name="Mol. Plant">
        <title>Chromosome Scale Genome Assembly and Transcriptome Profiling of Nannochloropsis gaditana in Nitrogen Depletion.</title>
        <authorList>
            <person name="Corteggiani Carpinelli E."/>
            <person name="Telatin A."/>
            <person name="Vitulo N."/>
            <person name="Forcato C."/>
            <person name="D'Angelo M."/>
            <person name="Schiavon R."/>
            <person name="Vezzi A."/>
            <person name="Giacometti G.M."/>
            <person name="Morosinotto T."/>
            <person name="Valle G."/>
        </authorList>
    </citation>
    <scope>NUCLEOTIDE SEQUENCE [LARGE SCALE GENOMIC DNA]</scope>
    <source>
        <strain evidence="10 11">B-31</strain>
    </source>
</reference>
<evidence type="ECO:0000259" key="9">
    <source>
        <dbReference type="PROSITE" id="PS00300"/>
    </source>
</evidence>
<organism evidence="10 11">
    <name type="scientific">Nannochloropsis gaditana</name>
    <dbReference type="NCBI Taxonomy" id="72520"/>
    <lineage>
        <taxon>Eukaryota</taxon>
        <taxon>Sar</taxon>
        <taxon>Stramenopiles</taxon>
        <taxon>Ochrophyta</taxon>
        <taxon>Eustigmatophyceae</taxon>
        <taxon>Eustigmatales</taxon>
        <taxon>Monodopsidaceae</taxon>
        <taxon>Nannochloropsis</taxon>
    </lineage>
</organism>
<gene>
    <name evidence="10" type="primary">SRP101</name>
    <name evidence="10" type="ORF">Naga_100086g11</name>
</gene>
<dbReference type="SUPFAM" id="SSF52540">
    <property type="entry name" value="P-loop containing nucleoside triphosphate hydrolases"/>
    <property type="match status" value="1"/>
</dbReference>
<feature type="compositionally biased region" description="Basic and acidic residues" evidence="8">
    <location>
        <begin position="254"/>
        <end position="264"/>
    </location>
</feature>
<comment type="caution">
    <text evidence="10">The sequence shown here is derived from an EMBL/GenBank/DDBJ whole genome shotgun (WGS) entry which is preliminary data.</text>
</comment>
<dbReference type="SUPFAM" id="SSF64356">
    <property type="entry name" value="SNARE-like"/>
    <property type="match status" value="1"/>
</dbReference>
<dbReference type="SUPFAM" id="SSF47364">
    <property type="entry name" value="Domain of the SRP/SRP receptor G-proteins"/>
    <property type="match status" value="1"/>
</dbReference>
<dbReference type="InterPro" id="IPR013822">
    <property type="entry name" value="Signal_recog_particl_SRP54_hlx"/>
</dbReference>
<dbReference type="Gene3D" id="3.30.450.60">
    <property type="match status" value="1"/>
</dbReference>
<dbReference type="InterPro" id="IPR003593">
    <property type="entry name" value="AAA+_ATPase"/>
</dbReference>
<dbReference type="InterPro" id="IPR007222">
    <property type="entry name" value="Sig_recog_particle_rcpt_asu_N"/>
</dbReference>
<dbReference type="EMBL" id="AZIL01001067">
    <property type="protein sequence ID" value="EWM24939.1"/>
    <property type="molecule type" value="Genomic_DNA"/>
</dbReference>
<accession>W7TX78</accession>
<feature type="region of interest" description="Disordered" evidence="8">
    <location>
        <begin position="137"/>
        <end position="288"/>
    </location>
</feature>
<evidence type="ECO:0000256" key="8">
    <source>
        <dbReference type="SAM" id="MobiDB-lite"/>
    </source>
</evidence>
<keyword evidence="3" id="KW-0547">Nucleotide-binding</keyword>
<evidence type="ECO:0000313" key="11">
    <source>
        <dbReference type="Proteomes" id="UP000019335"/>
    </source>
</evidence>
<evidence type="ECO:0000256" key="2">
    <source>
        <dbReference type="ARBA" id="ARBA00008531"/>
    </source>
</evidence>
<feature type="compositionally biased region" description="Gly residues" evidence="8">
    <location>
        <begin position="235"/>
        <end position="253"/>
    </location>
</feature>
<dbReference type="FunFam" id="3.40.50.300:FF:000188">
    <property type="entry name" value="signal recognition particle receptor subunit alpha"/>
    <property type="match status" value="1"/>
</dbReference>
<dbReference type="GO" id="GO:0006614">
    <property type="term" value="P:SRP-dependent cotranslational protein targeting to membrane"/>
    <property type="evidence" value="ECO:0007669"/>
    <property type="project" value="InterPro"/>
</dbReference>
<evidence type="ECO:0000256" key="6">
    <source>
        <dbReference type="ARBA" id="ARBA00023136"/>
    </source>
</evidence>
<comment type="similarity">
    <text evidence="2">Belongs to the GTP-binding SRP family.</text>
</comment>
<dbReference type="GO" id="GO:0005785">
    <property type="term" value="C:signal recognition particle receptor complex"/>
    <property type="evidence" value="ECO:0007669"/>
    <property type="project" value="InterPro"/>
</dbReference>
<dbReference type="GO" id="GO:0006886">
    <property type="term" value="P:intracellular protein transport"/>
    <property type="evidence" value="ECO:0007669"/>
    <property type="project" value="InterPro"/>
</dbReference>
<dbReference type="PROSITE" id="PS00300">
    <property type="entry name" value="SRP54"/>
    <property type="match status" value="1"/>
</dbReference>
<dbReference type="InterPro" id="IPR036225">
    <property type="entry name" value="SRP/SRP_N"/>
</dbReference>
<evidence type="ECO:0000256" key="1">
    <source>
        <dbReference type="ARBA" id="ARBA00004397"/>
    </source>
</evidence>
<dbReference type="PANTHER" id="PTHR43134:SF1">
    <property type="entry name" value="SIGNAL RECOGNITION PARTICLE RECEPTOR SUBUNIT ALPHA"/>
    <property type="match status" value="1"/>
</dbReference>
<feature type="compositionally biased region" description="Basic residues" evidence="8">
    <location>
        <begin position="210"/>
        <end position="230"/>
    </location>
</feature>
<evidence type="ECO:0000313" key="10">
    <source>
        <dbReference type="EMBL" id="EWM24939.1"/>
    </source>
</evidence>
<dbReference type="Proteomes" id="UP000019335">
    <property type="component" value="Chromosome 12"/>
</dbReference>
<dbReference type="Pfam" id="PF02881">
    <property type="entry name" value="SRP54_N"/>
    <property type="match status" value="1"/>
</dbReference>
<feature type="domain" description="SRP54-type proteins GTP-binding" evidence="9">
    <location>
        <begin position="628"/>
        <end position="641"/>
    </location>
</feature>
<evidence type="ECO:0000256" key="3">
    <source>
        <dbReference type="ARBA" id="ARBA00022741"/>
    </source>
</evidence>
<feature type="compositionally biased region" description="Basic and acidic residues" evidence="8">
    <location>
        <begin position="186"/>
        <end position="201"/>
    </location>
</feature>
<dbReference type="CDD" id="cd17876">
    <property type="entry name" value="SRalpha_C"/>
    <property type="match status" value="1"/>
</dbReference>
<dbReference type="Pfam" id="PF04086">
    <property type="entry name" value="SRP-alpha_N"/>
    <property type="match status" value="1"/>
</dbReference>
<keyword evidence="5" id="KW-0342">GTP-binding</keyword>
<dbReference type="SMART" id="SM00962">
    <property type="entry name" value="SRP54"/>
    <property type="match status" value="1"/>
</dbReference>
<keyword evidence="4" id="KW-0256">Endoplasmic reticulum</keyword>
<dbReference type="CDD" id="cd14826">
    <property type="entry name" value="SR_alpha_SRX"/>
    <property type="match status" value="1"/>
</dbReference>
<dbReference type="InterPro" id="IPR011012">
    <property type="entry name" value="Longin-like_dom_sf"/>
</dbReference>
<dbReference type="AlphaFoldDB" id="W7TX78"/>
<dbReference type="Pfam" id="PF00448">
    <property type="entry name" value="SRP54"/>
    <property type="match status" value="1"/>
</dbReference>
<dbReference type="SMART" id="SM00963">
    <property type="entry name" value="SRP54_N"/>
    <property type="match status" value="1"/>
</dbReference>
<dbReference type="OrthoDB" id="1727884at2759"/>
<proteinExistence type="inferred from homology"/>
<keyword evidence="11" id="KW-1185">Reference proteome</keyword>
<evidence type="ECO:0000256" key="7">
    <source>
        <dbReference type="ARBA" id="ARBA00023170"/>
    </source>
</evidence>